<proteinExistence type="predicted"/>
<dbReference type="InterPro" id="IPR055811">
    <property type="entry name" value="DUF7387"/>
</dbReference>
<organism evidence="2 3">
    <name type="scientific">Halogeometricum salsisoli</name>
    <dbReference type="NCBI Taxonomy" id="2950536"/>
    <lineage>
        <taxon>Archaea</taxon>
        <taxon>Methanobacteriati</taxon>
        <taxon>Methanobacteriota</taxon>
        <taxon>Stenosarchaea group</taxon>
        <taxon>Halobacteria</taxon>
        <taxon>Halobacteriales</taxon>
        <taxon>Haloferacaceae</taxon>
        <taxon>Halogeometricum</taxon>
    </lineage>
</organism>
<evidence type="ECO:0000256" key="1">
    <source>
        <dbReference type="SAM" id="MobiDB-lite"/>
    </source>
</evidence>
<dbReference type="Pfam" id="PF24113">
    <property type="entry name" value="DUF7387"/>
    <property type="match status" value="1"/>
</dbReference>
<feature type="region of interest" description="Disordered" evidence="1">
    <location>
        <begin position="1"/>
        <end position="24"/>
    </location>
</feature>
<dbReference type="Proteomes" id="UP001257060">
    <property type="component" value="Unassembled WGS sequence"/>
</dbReference>
<sequence>MASTTRDNGNGGVEFADEDDGRVTATDIETGVASFGDDRAEALRMLADALDAHHGKGESVDDGEVAAELGLDEDEIGSEGRPPWDT</sequence>
<dbReference type="EMBL" id="JAMQOP010000003">
    <property type="protein sequence ID" value="MDS0300248.1"/>
    <property type="molecule type" value="Genomic_DNA"/>
</dbReference>
<protein>
    <submittedName>
        <fullName evidence="2">Uncharacterized protein</fullName>
    </submittedName>
</protein>
<evidence type="ECO:0000313" key="2">
    <source>
        <dbReference type="EMBL" id="MDS0300248.1"/>
    </source>
</evidence>
<accession>A0ABU2GJJ9</accession>
<comment type="caution">
    <text evidence="2">The sequence shown here is derived from an EMBL/GenBank/DDBJ whole genome shotgun (WGS) entry which is preliminary data.</text>
</comment>
<keyword evidence="3" id="KW-1185">Reference proteome</keyword>
<name>A0ABU2GJJ9_9EURY</name>
<gene>
    <name evidence="2" type="ORF">NDI76_15990</name>
</gene>
<dbReference type="RefSeq" id="WP_310925143.1">
    <property type="nucleotide sequence ID" value="NZ_JAMQOP010000003.1"/>
</dbReference>
<reference evidence="2 3" key="1">
    <citation type="submission" date="2022-06" db="EMBL/GenBank/DDBJ databases">
        <title>Halogeometricum sp. a new haloarchaeum isolate from saline soil.</title>
        <authorList>
            <person name="Strakova D."/>
            <person name="Galisteo C."/>
            <person name="Sanchez-Porro C."/>
            <person name="Ventosa A."/>
        </authorList>
    </citation>
    <scope>NUCLEOTIDE SEQUENCE [LARGE SCALE GENOMIC DNA]</scope>
    <source>
        <strain evidence="2 3">S1BR25-6</strain>
    </source>
</reference>
<evidence type="ECO:0000313" key="3">
    <source>
        <dbReference type="Proteomes" id="UP001257060"/>
    </source>
</evidence>